<keyword evidence="9" id="KW-1185">Reference proteome</keyword>
<dbReference type="FunFam" id="3.60.130.10:FF:000005">
    <property type="entry name" value="TfdA family taurine dioxygenase"/>
    <property type="match status" value="1"/>
</dbReference>
<dbReference type="GO" id="GO:0016706">
    <property type="term" value="F:2-oxoglutarate-dependent dioxygenase activity"/>
    <property type="evidence" value="ECO:0007669"/>
    <property type="project" value="TreeGrafter"/>
</dbReference>
<evidence type="ECO:0000256" key="3">
    <source>
        <dbReference type="ARBA" id="ARBA00022723"/>
    </source>
</evidence>
<comment type="similarity">
    <text evidence="2">Belongs to the TfdA dioxygenase family.</text>
</comment>
<evidence type="ECO:0000313" key="9">
    <source>
        <dbReference type="Proteomes" id="UP000777438"/>
    </source>
</evidence>
<evidence type="ECO:0000313" key="8">
    <source>
        <dbReference type="EMBL" id="KAH6880444.1"/>
    </source>
</evidence>
<feature type="domain" description="TauD/TfdA-like" evidence="7">
    <location>
        <begin position="42"/>
        <end position="335"/>
    </location>
</feature>
<evidence type="ECO:0000256" key="4">
    <source>
        <dbReference type="ARBA" id="ARBA00022964"/>
    </source>
</evidence>
<evidence type="ECO:0000256" key="2">
    <source>
        <dbReference type="ARBA" id="ARBA00005896"/>
    </source>
</evidence>
<dbReference type="PANTHER" id="PTHR30468">
    <property type="entry name" value="ALPHA-KETOGLUTARATE-DEPENDENT SULFONATE DIOXYGENASE"/>
    <property type="match status" value="1"/>
</dbReference>
<organism evidence="8 9">
    <name type="scientific">Thelonectria olida</name>
    <dbReference type="NCBI Taxonomy" id="1576542"/>
    <lineage>
        <taxon>Eukaryota</taxon>
        <taxon>Fungi</taxon>
        <taxon>Dikarya</taxon>
        <taxon>Ascomycota</taxon>
        <taxon>Pezizomycotina</taxon>
        <taxon>Sordariomycetes</taxon>
        <taxon>Hypocreomycetidae</taxon>
        <taxon>Hypocreales</taxon>
        <taxon>Nectriaceae</taxon>
        <taxon>Thelonectria</taxon>
    </lineage>
</organism>
<dbReference type="InterPro" id="IPR042098">
    <property type="entry name" value="TauD-like_sf"/>
</dbReference>
<evidence type="ECO:0000256" key="5">
    <source>
        <dbReference type="ARBA" id="ARBA00023002"/>
    </source>
</evidence>
<gene>
    <name evidence="8" type="ORF">B0T10DRAFT_519406</name>
</gene>
<evidence type="ECO:0000256" key="6">
    <source>
        <dbReference type="ARBA" id="ARBA00023004"/>
    </source>
</evidence>
<dbReference type="InterPro" id="IPR051323">
    <property type="entry name" value="AtsK-like"/>
</dbReference>
<dbReference type="AlphaFoldDB" id="A0A9P8VYZ5"/>
<name>A0A9P8VYZ5_9HYPO</name>
<dbReference type="PANTHER" id="PTHR30468:SF10">
    <property type="entry name" value="TAUD_TFDA-LIKE DOMAIN-CONTAINING PROTEIN"/>
    <property type="match status" value="1"/>
</dbReference>
<dbReference type="GO" id="GO:0046872">
    <property type="term" value="F:metal ion binding"/>
    <property type="evidence" value="ECO:0007669"/>
    <property type="project" value="UniProtKB-KW"/>
</dbReference>
<reference evidence="8 9" key="1">
    <citation type="journal article" date="2021" name="Nat. Commun.">
        <title>Genetic determinants of endophytism in the Arabidopsis root mycobiome.</title>
        <authorList>
            <person name="Mesny F."/>
            <person name="Miyauchi S."/>
            <person name="Thiergart T."/>
            <person name="Pickel B."/>
            <person name="Atanasova L."/>
            <person name="Karlsson M."/>
            <person name="Huettel B."/>
            <person name="Barry K.W."/>
            <person name="Haridas S."/>
            <person name="Chen C."/>
            <person name="Bauer D."/>
            <person name="Andreopoulos W."/>
            <person name="Pangilinan J."/>
            <person name="LaButti K."/>
            <person name="Riley R."/>
            <person name="Lipzen A."/>
            <person name="Clum A."/>
            <person name="Drula E."/>
            <person name="Henrissat B."/>
            <person name="Kohler A."/>
            <person name="Grigoriev I.V."/>
            <person name="Martin F.M."/>
            <person name="Hacquard S."/>
        </authorList>
    </citation>
    <scope>NUCLEOTIDE SEQUENCE [LARGE SCALE GENOMIC DNA]</scope>
    <source>
        <strain evidence="8 9">MPI-CAGE-CH-0241</strain>
    </source>
</reference>
<keyword evidence="5" id="KW-0560">Oxidoreductase</keyword>
<dbReference type="SUPFAM" id="SSF51197">
    <property type="entry name" value="Clavaminate synthase-like"/>
    <property type="match status" value="1"/>
</dbReference>
<dbReference type="Proteomes" id="UP000777438">
    <property type="component" value="Unassembled WGS sequence"/>
</dbReference>
<evidence type="ECO:0000259" key="7">
    <source>
        <dbReference type="Pfam" id="PF02668"/>
    </source>
</evidence>
<proteinExistence type="inferred from homology"/>
<dbReference type="InterPro" id="IPR003819">
    <property type="entry name" value="TauD/TfdA-like"/>
</dbReference>
<evidence type="ECO:0000256" key="1">
    <source>
        <dbReference type="ARBA" id="ARBA00001954"/>
    </source>
</evidence>
<protein>
    <recommendedName>
        <fullName evidence="7">TauD/TfdA-like domain-containing protein</fullName>
    </recommendedName>
</protein>
<keyword evidence="6" id="KW-0408">Iron</keyword>
<sequence>MAPSAIATAAETEVPIHAKGQAKTLINEPLKLSGSLNEYESFDVTPAIGTEFPKANLADWLNAPNADDLIRDLAITISQRGVVFFRAQDGLTNELQKKLILKLGELSGRPSTSSLHIHPLLNSEREHGGDDLEVSTISSKQYDKFYRKTNDDGVVVTKRSDRDELWHADISFEPTPADYTSLRLTELPSSGGDTLWASGYDVYDRLSPAYQKFLESLTATFFQPHFGQIAEKQGFELYDKPRGAPDNIGKVLKAVHPVVRTNPVTGWKSVFPIGAHVGHINDVTAEESKNLLSWFYDLVAHDHSIQVRLKWQNPNDLAIWDNRSVFHSATFDYDGLGDRFGNRVVGIGEHPYLDPNSVGKADYLRSTSN</sequence>
<dbReference type="OrthoDB" id="10257314at2759"/>
<keyword evidence="4" id="KW-0223">Dioxygenase</keyword>
<dbReference type="Gene3D" id="3.60.130.10">
    <property type="entry name" value="Clavaminate synthase-like"/>
    <property type="match status" value="1"/>
</dbReference>
<accession>A0A9P8VYZ5</accession>
<dbReference type="Pfam" id="PF02668">
    <property type="entry name" value="TauD"/>
    <property type="match status" value="1"/>
</dbReference>
<keyword evidence="3" id="KW-0479">Metal-binding</keyword>
<comment type="caution">
    <text evidence="8">The sequence shown here is derived from an EMBL/GenBank/DDBJ whole genome shotgun (WGS) entry which is preliminary data.</text>
</comment>
<comment type="cofactor">
    <cofactor evidence="1">
        <name>Fe(2+)</name>
        <dbReference type="ChEBI" id="CHEBI:29033"/>
    </cofactor>
</comment>
<dbReference type="EMBL" id="JAGPYM010000026">
    <property type="protein sequence ID" value="KAH6880444.1"/>
    <property type="molecule type" value="Genomic_DNA"/>
</dbReference>
<dbReference type="GO" id="GO:0005737">
    <property type="term" value="C:cytoplasm"/>
    <property type="evidence" value="ECO:0007669"/>
    <property type="project" value="TreeGrafter"/>
</dbReference>